<dbReference type="FunFam" id="3.40.50.1820:FF:000028">
    <property type="entry name" value="S9 family peptidase"/>
    <property type="match status" value="1"/>
</dbReference>
<dbReference type="GO" id="GO:0006508">
    <property type="term" value="P:proteolysis"/>
    <property type="evidence" value="ECO:0007669"/>
    <property type="project" value="UniProtKB-KW"/>
</dbReference>
<dbReference type="InterPro" id="IPR011659">
    <property type="entry name" value="WD40"/>
</dbReference>
<dbReference type="Pfam" id="PF07676">
    <property type="entry name" value="PD40"/>
    <property type="match status" value="4"/>
</dbReference>
<evidence type="ECO:0000256" key="3">
    <source>
        <dbReference type="ARBA" id="ARBA00022801"/>
    </source>
</evidence>
<reference evidence="6 7" key="1">
    <citation type="journal article" date="2019" name="Indoor Air">
        <title>Impacts of indoor surface finishes on bacterial viability.</title>
        <authorList>
            <person name="Hu J."/>
            <person name="Maamar S.B."/>
            <person name="Glawe A.J."/>
            <person name="Gottel N."/>
            <person name="Gilbert J.A."/>
            <person name="Hartmann E.M."/>
        </authorList>
    </citation>
    <scope>NUCLEOTIDE SEQUENCE [LARGE SCALE GENOMIC DNA]</scope>
    <source>
        <strain evidence="6 7">AF060A6</strain>
    </source>
</reference>
<dbReference type="SUPFAM" id="SSF53474">
    <property type="entry name" value="alpha/beta-Hydrolases"/>
    <property type="match status" value="1"/>
</dbReference>
<dbReference type="PANTHER" id="PTHR42776">
    <property type="entry name" value="SERINE PEPTIDASE S9 FAMILY MEMBER"/>
    <property type="match status" value="1"/>
</dbReference>
<sequence>MTEKKRRGIVAEDLYELKTVNDPQFSPDGKRYAFVETEINKEKHEYNSHLYVGTVDGNVTQWTFGDVRDGSPRWSPEGEAVAFLSNRSGKQQIFVMNVNGGEPKQLTYCVNGVRNPIWSPDGSKILFTTALAQDESITDKEKKNKNEDEKKLEPMVVERIRYKSDAAGFLDNKNQHLALVDIATGELEQLTSGEYDYAAGGWSPDGTKITFVGDISEDSDYNLTSDVYVMSVEDKSYQKITGSTGNFGLPSWSPDGKYIAIIGHEQEFAGATLPKIWLYSVDSSEFTCLTSELDAYVGDCVAADFQLGGSNPGVIWNDDSRSFYFLLTNHGNTGVYYGSIEGEMYPSLFENQHVFALAVHNHKAVVGISKPTEPGDLYYLDLSTGELNRLTHVNEAFLQEVELSDAEPFTFNAPDGWEINGWVMKPFGYEEGKKYPTIVEVHGGPHAMYANTYFHEFQVLTGKGFVVVFTNPRGSHGYGQQFVDAVRGDYGGKDYLDVMAATDYAVEHFDFVDETKLGVTGGSYGGFMTNWIVGHTNRFKAAVTQRSISNWLSFYGVSDIGYFFTEWELKGTLIEDAEKLWNHSPLKYVGNVETPLLIIHGERDFRCPIEQGEQFYVALKHQKKPTKFVRFPGSNHELSRSGNPKLRLSRLNHIKDWFVDYLG</sequence>
<organism evidence="6 7">
    <name type="scientific">Bacillus timonensis</name>
    <dbReference type="NCBI Taxonomy" id="1033734"/>
    <lineage>
        <taxon>Bacteria</taxon>
        <taxon>Bacillati</taxon>
        <taxon>Bacillota</taxon>
        <taxon>Bacilli</taxon>
        <taxon>Bacillales</taxon>
        <taxon>Bacillaceae</taxon>
        <taxon>Bacillus</taxon>
    </lineage>
</organism>
<evidence type="ECO:0000313" key="7">
    <source>
        <dbReference type="Proteomes" id="UP000306477"/>
    </source>
</evidence>
<keyword evidence="3" id="KW-0378">Hydrolase</keyword>
<feature type="domain" description="Peptidase S9 prolyl oligopeptidase catalytic" evidence="5">
    <location>
        <begin position="453"/>
        <end position="663"/>
    </location>
</feature>
<evidence type="ECO:0000256" key="2">
    <source>
        <dbReference type="ARBA" id="ARBA00022670"/>
    </source>
</evidence>
<proteinExistence type="inferred from homology"/>
<dbReference type="Proteomes" id="UP000306477">
    <property type="component" value="Unassembled WGS sequence"/>
</dbReference>
<dbReference type="Pfam" id="PF00326">
    <property type="entry name" value="Peptidase_S9"/>
    <property type="match status" value="1"/>
</dbReference>
<evidence type="ECO:0000259" key="5">
    <source>
        <dbReference type="Pfam" id="PF00326"/>
    </source>
</evidence>
<dbReference type="OrthoDB" id="108903at2"/>
<dbReference type="SUPFAM" id="SSF82171">
    <property type="entry name" value="DPP6 N-terminal domain-like"/>
    <property type="match status" value="1"/>
</dbReference>
<dbReference type="Gene3D" id="2.120.10.30">
    <property type="entry name" value="TolB, C-terminal domain"/>
    <property type="match status" value="2"/>
</dbReference>
<dbReference type="InterPro" id="IPR011042">
    <property type="entry name" value="6-blade_b-propeller_TolB-like"/>
</dbReference>
<dbReference type="InterPro" id="IPR001375">
    <property type="entry name" value="Peptidase_S9_cat"/>
</dbReference>
<comment type="similarity">
    <text evidence="1">Belongs to the peptidase S9C family.</text>
</comment>
<dbReference type="PANTHER" id="PTHR42776:SF27">
    <property type="entry name" value="DIPEPTIDYL PEPTIDASE FAMILY MEMBER 6"/>
    <property type="match status" value="1"/>
</dbReference>
<evidence type="ECO:0000313" key="6">
    <source>
        <dbReference type="EMBL" id="THE12629.1"/>
    </source>
</evidence>
<dbReference type="AlphaFoldDB" id="A0A4S3PSG8"/>
<dbReference type="InterPro" id="IPR029058">
    <property type="entry name" value="AB_hydrolase_fold"/>
</dbReference>
<keyword evidence="7" id="KW-1185">Reference proteome</keyword>
<dbReference type="GO" id="GO:0004252">
    <property type="term" value="F:serine-type endopeptidase activity"/>
    <property type="evidence" value="ECO:0007669"/>
    <property type="project" value="TreeGrafter"/>
</dbReference>
<dbReference type="STRING" id="1033734.GCA_000285535_01351"/>
<dbReference type="EMBL" id="SLUB01000015">
    <property type="protein sequence ID" value="THE12629.1"/>
    <property type="molecule type" value="Genomic_DNA"/>
</dbReference>
<protein>
    <submittedName>
        <fullName evidence="6">S9 family peptidase</fullName>
    </submittedName>
</protein>
<keyword evidence="4" id="KW-0720">Serine protease</keyword>
<accession>A0A4S3PSG8</accession>
<name>A0A4S3PSG8_9BACI</name>
<evidence type="ECO:0000256" key="1">
    <source>
        <dbReference type="ARBA" id="ARBA00010040"/>
    </source>
</evidence>
<evidence type="ECO:0000256" key="4">
    <source>
        <dbReference type="ARBA" id="ARBA00022825"/>
    </source>
</evidence>
<keyword evidence="2" id="KW-0645">Protease</keyword>
<dbReference type="Gene3D" id="3.40.50.1820">
    <property type="entry name" value="alpha/beta hydrolase"/>
    <property type="match status" value="1"/>
</dbReference>
<dbReference type="RefSeq" id="WP_136379578.1">
    <property type="nucleotide sequence ID" value="NZ_SLUB01000015.1"/>
</dbReference>
<gene>
    <name evidence="6" type="ORF">E1I69_10570</name>
</gene>
<comment type="caution">
    <text evidence="6">The sequence shown here is derived from an EMBL/GenBank/DDBJ whole genome shotgun (WGS) entry which is preliminary data.</text>
</comment>